<dbReference type="Proteomes" id="UP000005824">
    <property type="component" value="Unassembled WGS sequence"/>
</dbReference>
<keyword evidence="10" id="KW-1185">Reference proteome</keyword>
<dbReference type="GO" id="GO:0022857">
    <property type="term" value="F:transmembrane transporter activity"/>
    <property type="evidence" value="ECO:0007669"/>
    <property type="project" value="InterPro"/>
</dbReference>
<dbReference type="InterPro" id="IPR003400">
    <property type="entry name" value="ExbD"/>
</dbReference>
<comment type="similarity">
    <text evidence="2 7">Belongs to the ExbD/TolR family.</text>
</comment>
<evidence type="ECO:0000256" key="7">
    <source>
        <dbReference type="RuleBase" id="RU003879"/>
    </source>
</evidence>
<keyword evidence="7" id="KW-0653">Protein transport</keyword>
<keyword evidence="3" id="KW-1003">Cell membrane</keyword>
<accession>B4CTN4</accession>
<sequence>MAGSVGSEDGDIGFQIAPMVDVVFVLMLFFMASAGSQVTENELNISLPSGAKATADSTAKTPIIIDISPEGQVVANNQAFGTPTDKNLLTLRDWLKATQGFGGEDPVIIRPNSETRHERIIDVLNACAAAGIKNLTFS</sequence>
<evidence type="ECO:0000256" key="1">
    <source>
        <dbReference type="ARBA" id="ARBA00004162"/>
    </source>
</evidence>
<comment type="caution">
    <text evidence="9">The sequence shown here is derived from an EMBL/GenBank/DDBJ whole genome shotgun (WGS) entry which is preliminary data.</text>
</comment>
<evidence type="ECO:0000256" key="8">
    <source>
        <dbReference type="SAM" id="Phobius"/>
    </source>
</evidence>
<feature type="transmembrane region" description="Helical" evidence="8">
    <location>
        <begin position="12"/>
        <end position="32"/>
    </location>
</feature>
<name>B4CTN4_9BACT</name>
<dbReference type="RefSeq" id="WP_006977382.1">
    <property type="nucleotide sequence ID" value="NZ_ABVL01000001.1"/>
</dbReference>
<dbReference type="eggNOG" id="COG0848">
    <property type="taxonomic scope" value="Bacteria"/>
</dbReference>
<evidence type="ECO:0000256" key="2">
    <source>
        <dbReference type="ARBA" id="ARBA00005811"/>
    </source>
</evidence>
<dbReference type="Pfam" id="PF02472">
    <property type="entry name" value="ExbD"/>
    <property type="match status" value="1"/>
</dbReference>
<evidence type="ECO:0000256" key="5">
    <source>
        <dbReference type="ARBA" id="ARBA00022989"/>
    </source>
</evidence>
<protein>
    <submittedName>
        <fullName evidence="9">Biopolymer transport protein ExbD/TolR</fullName>
    </submittedName>
</protein>
<evidence type="ECO:0000256" key="3">
    <source>
        <dbReference type="ARBA" id="ARBA00022475"/>
    </source>
</evidence>
<keyword evidence="6 8" id="KW-0472">Membrane</keyword>
<dbReference type="PANTHER" id="PTHR30558:SF3">
    <property type="entry name" value="BIOPOLYMER TRANSPORT PROTEIN EXBD-RELATED"/>
    <property type="match status" value="1"/>
</dbReference>
<evidence type="ECO:0000256" key="4">
    <source>
        <dbReference type="ARBA" id="ARBA00022692"/>
    </source>
</evidence>
<dbReference type="PANTHER" id="PTHR30558">
    <property type="entry name" value="EXBD MEMBRANE COMPONENT OF PMF-DRIVEN MACROMOLECULE IMPORT SYSTEM"/>
    <property type="match status" value="1"/>
</dbReference>
<dbReference type="Gene3D" id="3.30.420.270">
    <property type="match status" value="1"/>
</dbReference>
<comment type="subcellular location">
    <subcellularLocation>
        <location evidence="1">Cell membrane</location>
        <topology evidence="1">Single-pass membrane protein</topology>
    </subcellularLocation>
    <subcellularLocation>
        <location evidence="7">Cell membrane</location>
        <topology evidence="7">Single-pass type II membrane protein</topology>
    </subcellularLocation>
</comment>
<keyword evidence="7" id="KW-0813">Transport</keyword>
<reference evidence="9 10" key="1">
    <citation type="journal article" date="2011" name="J. Bacteriol.">
        <title>Genome sequence of Chthoniobacter flavus Ellin428, an aerobic heterotrophic soil bacterium.</title>
        <authorList>
            <person name="Kant R."/>
            <person name="van Passel M.W."/>
            <person name="Palva A."/>
            <person name="Lucas S."/>
            <person name="Lapidus A."/>
            <person name="Glavina Del Rio T."/>
            <person name="Dalin E."/>
            <person name="Tice H."/>
            <person name="Bruce D."/>
            <person name="Goodwin L."/>
            <person name="Pitluck S."/>
            <person name="Larimer F.W."/>
            <person name="Land M.L."/>
            <person name="Hauser L."/>
            <person name="Sangwan P."/>
            <person name="de Vos W.M."/>
            <person name="Janssen P.H."/>
            <person name="Smidt H."/>
        </authorList>
    </citation>
    <scope>NUCLEOTIDE SEQUENCE [LARGE SCALE GENOMIC DNA]</scope>
    <source>
        <strain evidence="9 10">Ellin428</strain>
    </source>
</reference>
<proteinExistence type="inferred from homology"/>
<evidence type="ECO:0000256" key="6">
    <source>
        <dbReference type="ARBA" id="ARBA00023136"/>
    </source>
</evidence>
<dbReference type="GO" id="GO:0005886">
    <property type="term" value="C:plasma membrane"/>
    <property type="evidence" value="ECO:0007669"/>
    <property type="project" value="UniProtKB-SubCell"/>
</dbReference>
<keyword evidence="4 7" id="KW-0812">Transmembrane</keyword>
<dbReference type="STRING" id="497964.CfE428DRAFT_0055"/>
<evidence type="ECO:0000313" key="9">
    <source>
        <dbReference type="EMBL" id="EDY21930.1"/>
    </source>
</evidence>
<dbReference type="AlphaFoldDB" id="B4CTN4"/>
<dbReference type="EMBL" id="ABVL01000001">
    <property type="protein sequence ID" value="EDY21930.1"/>
    <property type="molecule type" value="Genomic_DNA"/>
</dbReference>
<gene>
    <name evidence="9" type="ORF">CfE428DRAFT_0055</name>
</gene>
<dbReference type="InParanoid" id="B4CTN4"/>
<keyword evidence="5 8" id="KW-1133">Transmembrane helix</keyword>
<organism evidence="9 10">
    <name type="scientific">Chthoniobacter flavus Ellin428</name>
    <dbReference type="NCBI Taxonomy" id="497964"/>
    <lineage>
        <taxon>Bacteria</taxon>
        <taxon>Pseudomonadati</taxon>
        <taxon>Verrucomicrobiota</taxon>
        <taxon>Spartobacteria</taxon>
        <taxon>Chthoniobacterales</taxon>
        <taxon>Chthoniobacteraceae</taxon>
        <taxon>Chthoniobacter</taxon>
    </lineage>
</organism>
<dbReference type="GO" id="GO:0015031">
    <property type="term" value="P:protein transport"/>
    <property type="evidence" value="ECO:0007669"/>
    <property type="project" value="UniProtKB-KW"/>
</dbReference>
<evidence type="ECO:0000313" key="10">
    <source>
        <dbReference type="Proteomes" id="UP000005824"/>
    </source>
</evidence>